<dbReference type="InterPro" id="IPR018060">
    <property type="entry name" value="HTH_AraC"/>
</dbReference>
<dbReference type="SUPFAM" id="SSF46689">
    <property type="entry name" value="Homeodomain-like"/>
    <property type="match status" value="2"/>
</dbReference>
<evidence type="ECO:0000256" key="2">
    <source>
        <dbReference type="ARBA" id="ARBA00023125"/>
    </source>
</evidence>
<evidence type="ECO:0000313" key="6">
    <source>
        <dbReference type="Proteomes" id="UP001149822"/>
    </source>
</evidence>
<dbReference type="PANTHER" id="PTHR46796">
    <property type="entry name" value="HTH-TYPE TRANSCRIPTIONAL ACTIVATOR RHAS-RELATED"/>
    <property type="match status" value="1"/>
</dbReference>
<evidence type="ECO:0000313" key="5">
    <source>
        <dbReference type="EMBL" id="MCZ0963785.1"/>
    </source>
</evidence>
<evidence type="ECO:0000256" key="3">
    <source>
        <dbReference type="ARBA" id="ARBA00023163"/>
    </source>
</evidence>
<dbReference type="Proteomes" id="UP001149822">
    <property type="component" value="Unassembled WGS sequence"/>
</dbReference>
<organism evidence="5 6">
    <name type="scientific">Paracoccus benzoatiresistens</name>
    <dbReference type="NCBI Taxonomy" id="2997341"/>
    <lineage>
        <taxon>Bacteria</taxon>
        <taxon>Pseudomonadati</taxon>
        <taxon>Pseudomonadota</taxon>
        <taxon>Alphaproteobacteria</taxon>
        <taxon>Rhodobacterales</taxon>
        <taxon>Paracoccaceae</taxon>
        <taxon>Paracoccus</taxon>
    </lineage>
</organism>
<dbReference type="InterPro" id="IPR032783">
    <property type="entry name" value="AraC_lig"/>
</dbReference>
<evidence type="ECO:0000259" key="4">
    <source>
        <dbReference type="PROSITE" id="PS01124"/>
    </source>
</evidence>
<dbReference type="InterPro" id="IPR050204">
    <property type="entry name" value="AraC_XylS_family_regulators"/>
</dbReference>
<accession>A0ABT4JAP5</accession>
<keyword evidence="1" id="KW-0805">Transcription regulation</keyword>
<dbReference type="Gene3D" id="1.10.10.60">
    <property type="entry name" value="Homeodomain-like"/>
    <property type="match status" value="2"/>
</dbReference>
<keyword evidence="3" id="KW-0804">Transcription</keyword>
<dbReference type="SMART" id="SM00342">
    <property type="entry name" value="HTH_ARAC"/>
    <property type="match status" value="1"/>
</dbReference>
<dbReference type="EMBL" id="JAPTYD010000051">
    <property type="protein sequence ID" value="MCZ0963785.1"/>
    <property type="molecule type" value="Genomic_DNA"/>
</dbReference>
<evidence type="ECO:0000256" key="1">
    <source>
        <dbReference type="ARBA" id="ARBA00023015"/>
    </source>
</evidence>
<sequence>MPVETITDPIASVVVLLKPRPSVSKMVAASGRWRVERTNLASPFYAAIVEGRCQLIITGHAPVMLTAGDFVLIPDLHSFTMHSEVPPPPGAARTPLETGPGTFRIGPADAPVQMRALVGHCSFASPERQFLLTLLPDMIHLSGHDRIMALVPIIHEETRADRPARGMVLERLLEVLMIEALRSSPGPNRPPGLLRGLSDSQLAIALHRIHADTAGALSVATLAQHAGMSRSTFYARFQTALGCPPMEYVTAWRMAVARDLLLRGRLTNSEIAEQVGYGSASAFGMAFVRHQGVSPRIFVERITKVEAPSRQHA</sequence>
<dbReference type="PROSITE" id="PS01124">
    <property type="entry name" value="HTH_ARAC_FAMILY_2"/>
    <property type="match status" value="1"/>
</dbReference>
<gene>
    <name evidence="5" type="ORF">OU682_19500</name>
</gene>
<keyword evidence="6" id="KW-1185">Reference proteome</keyword>
<feature type="domain" description="HTH araC/xylS-type" evidence="4">
    <location>
        <begin position="203"/>
        <end position="301"/>
    </location>
</feature>
<dbReference type="Pfam" id="PF12833">
    <property type="entry name" value="HTH_18"/>
    <property type="match status" value="1"/>
</dbReference>
<proteinExistence type="predicted"/>
<dbReference type="RefSeq" id="WP_268943905.1">
    <property type="nucleotide sequence ID" value="NZ_JAPTYD010000051.1"/>
</dbReference>
<dbReference type="Pfam" id="PF12852">
    <property type="entry name" value="Cupin_6"/>
    <property type="match status" value="1"/>
</dbReference>
<protein>
    <submittedName>
        <fullName evidence="5">AraC family transcriptional regulator</fullName>
    </submittedName>
</protein>
<reference evidence="5" key="1">
    <citation type="submission" date="2022-12" db="EMBL/GenBank/DDBJ databases">
        <title>Paracoccus sp. EF6 isolated from a lake water.</title>
        <authorList>
            <person name="Liu H."/>
        </authorList>
    </citation>
    <scope>NUCLEOTIDE SEQUENCE</scope>
    <source>
        <strain evidence="5">EF6</strain>
    </source>
</reference>
<dbReference type="InterPro" id="IPR009057">
    <property type="entry name" value="Homeodomain-like_sf"/>
</dbReference>
<dbReference type="PANTHER" id="PTHR46796:SF13">
    <property type="entry name" value="HTH-TYPE TRANSCRIPTIONAL ACTIVATOR RHAS"/>
    <property type="match status" value="1"/>
</dbReference>
<name>A0ABT4JAP5_9RHOB</name>
<comment type="caution">
    <text evidence="5">The sequence shown here is derived from an EMBL/GenBank/DDBJ whole genome shotgun (WGS) entry which is preliminary data.</text>
</comment>
<keyword evidence="2" id="KW-0238">DNA-binding</keyword>